<protein>
    <recommendedName>
        <fullName evidence="1">ATP-dependent DNA ligase family profile domain-containing protein</fullName>
    </recommendedName>
</protein>
<dbReference type="InterPro" id="IPR012310">
    <property type="entry name" value="DNA_ligase_ATP-dep_cent"/>
</dbReference>
<dbReference type="OrthoDB" id="9770771at2"/>
<dbReference type="EMBL" id="SJKB01000026">
    <property type="protein sequence ID" value="TCC49589.1"/>
    <property type="molecule type" value="Genomic_DNA"/>
</dbReference>
<accession>A0A4R0JRR7</accession>
<evidence type="ECO:0000313" key="2">
    <source>
        <dbReference type="EMBL" id="TCC49589.1"/>
    </source>
</evidence>
<dbReference type="GO" id="GO:0006281">
    <property type="term" value="P:DNA repair"/>
    <property type="evidence" value="ECO:0007669"/>
    <property type="project" value="InterPro"/>
</dbReference>
<dbReference type="GO" id="GO:0006310">
    <property type="term" value="P:DNA recombination"/>
    <property type="evidence" value="ECO:0007669"/>
    <property type="project" value="InterPro"/>
</dbReference>
<dbReference type="AlphaFoldDB" id="A0A4R0JRR7"/>
<gene>
    <name evidence="2" type="ORF">E0H73_42380</name>
</gene>
<dbReference type="GO" id="GO:0005524">
    <property type="term" value="F:ATP binding"/>
    <property type="evidence" value="ECO:0007669"/>
    <property type="project" value="InterPro"/>
</dbReference>
<dbReference type="RefSeq" id="WP_131366407.1">
    <property type="nucleotide sequence ID" value="NZ_SJKB01000026.1"/>
</dbReference>
<evidence type="ECO:0000313" key="3">
    <source>
        <dbReference type="Proteomes" id="UP000291144"/>
    </source>
</evidence>
<evidence type="ECO:0000259" key="1">
    <source>
        <dbReference type="Pfam" id="PF01068"/>
    </source>
</evidence>
<organism evidence="2 3">
    <name type="scientific">Kribbella pittospori</name>
    <dbReference type="NCBI Taxonomy" id="722689"/>
    <lineage>
        <taxon>Bacteria</taxon>
        <taxon>Bacillati</taxon>
        <taxon>Actinomycetota</taxon>
        <taxon>Actinomycetes</taxon>
        <taxon>Propionibacteriales</taxon>
        <taxon>Kribbellaceae</taxon>
        <taxon>Kribbella</taxon>
    </lineage>
</organism>
<comment type="caution">
    <text evidence="2">The sequence shown here is derived from an EMBL/GenBank/DDBJ whole genome shotgun (WGS) entry which is preliminary data.</text>
</comment>
<dbReference type="SUPFAM" id="SSF56091">
    <property type="entry name" value="DNA ligase/mRNA capping enzyme, catalytic domain"/>
    <property type="match status" value="1"/>
</dbReference>
<name>A0A4R0JRR7_9ACTN</name>
<keyword evidence="3" id="KW-1185">Reference proteome</keyword>
<dbReference type="Proteomes" id="UP000291144">
    <property type="component" value="Unassembled WGS sequence"/>
</dbReference>
<dbReference type="GO" id="GO:0003910">
    <property type="term" value="F:DNA ligase (ATP) activity"/>
    <property type="evidence" value="ECO:0007669"/>
    <property type="project" value="InterPro"/>
</dbReference>
<sequence>MGNLSPGLAGPVQLELAKAVEQLPGDHGIPGGARFELKWDGFRAGAVCVAGEVRLWSRNGKDFTAKFHDIQAALATQVDVDCVLDGVI</sequence>
<reference evidence="2 3" key="1">
    <citation type="submission" date="2019-02" db="EMBL/GenBank/DDBJ databases">
        <title>Kribbella capetownensis sp. nov. and Kribbella speibonae sp. nov., isolated from soil.</title>
        <authorList>
            <person name="Curtis S.M."/>
            <person name="Norton I."/>
            <person name="Everest G.J."/>
            <person name="Meyers P.R."/>
        </authorList>
    </citation>
    <scope>NUCLEOTIDE SEQUENCE [LARGE SCALE GENOMIC DNA]</scope>
    <source>
        <strain evidence="2 3">NRRL B-24813</strain>
    </source>
</reference>
<proteinExistence type="predicted"/>
<dbReference type="Gene3D" id="3.30.470.30">
    <property type="entry name" value="DNA ligase/mRNA capping enzyme"/>
    <property type="match status" value="1"/>
</dbReference>
<dbReference type="Pfam" id="PF01068">
    <property type="entry name" value="DNA_ligase_A_M"/>
    <property type="match status" value="1"/>
</dbReference>
<feature type="domain" description="ATP-dependent DNA ligase family profile" evidence="1">
    <location>
        <begin position="13"/>
        <end position="86"/>
    </location>
</feature>